<dbReference type="InterPro" id="IPR036895">
    <property type="entry name" value="Uracil-DNA_glycosylase-like_sf"/>
</dbReference>
<sequence>MQSDNFSRPRSLRSADAINAKNALLNEPHVEQLTKYVEELKIRHPGWEFPYFDPHDGGQDADILFLLEKPGPKTSPGRGGSGFISRDNNDATAEAIFNFMNVAGIPRKRTVLWNTIPGWNGTIKLTSAEKKEGLSELVNLLALLPNLSTIVLVGRKAEKAIPMIEMKPVKIIVSAHPSPKVRAINRAVWDSIPGHWLEAL</sequence>
<keyword evidence="2" id="KW-1185">Reference proteome</keyword>
<dbReference type="EMBL" id="CP041764">
    <property type="protein sequence ID" value="QHA86806.1"/>
    <property type="molecule type" value="Genomic_DNA"/>
</dbReference>
<organism evidence="1 2">
    <name type="scientific">Serratia rhizosphaerae</name>
    <dbReference type="NCBI Taxonomy" id="2597702"/>
    <lineage>
        <taxon>Bacteria</taxon>
        <taxon>Pseudomonadati</taxon>
        <taxon>Pseudomonadota</taxon>
        <taxon>Gammaproteobacteria</taxon>
        <taxon>Enterobacterales</taxon>
        <taxon>Yersiniaceae</taxon>
        <taxon>Serratia</taxon>
    </lineage>
</organism>
<dbReference type="CDD" id="cd10035">
    <property type="entry name" value="UDG_like"/>
    <property type="match status" value="1"/>
</dbReference>
<dbReference type="RefSeq" id="WP_160028691.1">
    <property type="nucleotide sequence ID" value="NZ_CP041764.1"/>
</dbReference>
<dbReference type="SUPFAM" id="SSF52141">
    <property type="entry name" value="Uracil-DNA glycosylase-like"/>
    <property type="match status" value="1"/>
</dbReference>
<dbReference type="Gene3D" id="3.40.470.10">
    <property type="entry name" value="Uracil-DNA glycosylase-like domain"/>
    <property type="match status" value="1"/>
</dbReference>
<evidence type="ECO:0000313" key="1">
    <source>
        <dbReference type="EMBL" id="QHA86806.1"/>
    </source>
</evidence>
<reference evidence="1 2" key="1">
    <citation type="submission" date="2019-07" db="EMBL/GenBank/DDBJ databases">
        <title>Serratia dokdonensis sp. nov., an elicitor of systemic resistance in Nicotiana Tabacum.</title>
        <authorList>
            <person name="Son J.-S."/>
            <person name="Hwang Y.-J."/>
            <person name="Lee S.-Y."/>
            <person name="Ghim S.-Y."/>
        </authorList>
    </citation>
    <scope>NUCLEOTIDE SEQUENCE [LARGE SCALE GENOMIC DNA]</scope>
    <source>
        <strain evidence="1 2">KUDC3025</strain>
    </source>
</reference>
<evidence type="ECO:0000313" key="2">
    <source>
        <dbReference type="Proteomes" id="UP000430368"/>
    </source>
</evidence>
<proteinExistence type="predicted"/>
<protein>
    <submittedName>
        <fullName evidence="1">Uracil-DNA glycosylase</fullName>
    </submittedName>
</protein>
<dbReference type="Proteomes" id="UP000430368">
    <property type="component" value="Chromosome"/>
</dbReference>
<name>A0ABX6GKM5_9GAMM</name>
<accession>A0ABX6GKM5</accession>
<gene>
    <name evidence="1" type="ORF">FO014_07490</name>
</gene>